<accession>A0AA51RSQ8</accession>
<dbReference type="EMBL" id="CP133548">
    <property type="protein sequence ID" value="WMS86804.1"/>
    <property type="molecule type" value="Genomic_DNA"/>
</dbReference>
<dbReference type="AlphaFoldDB" id="A0AA51RSQ8"/>
<name>A0AA51RSQ8_9GAMM</name>
<dbReference type="PANTHER" id="PTHR34817:SF2">
    <property type="entry name" value="NUCLEOTIDYLTRANSFERASE"/>
    <property type="match status" value="1"/>
</dbReference>
<keyword evidence="2" id="KW-1185">Reference proteome</keyword>
<dbReference type="KEGG" id="plei:Q9312_16410"/>
<gene>
    <name evidence="1" type="ORF">Q9312_16410</name>
</gene>
<sequence length="259" mass="30909">MIDSKARQEIEHRLKQVEIDENVKILMAIESGSRAWGFASPNSDYDVRFIYVRPRDWYLSIDVEDRRDVIEYPIVDEIDLNGWDIRKALRLFWKSNPSIIEWIQSPITYIESGNFRQNVIELLPKIYSVEKGMYHYLNMAKSNYREHMKEKNVRIKKYFYVLRALLSIRWLEMNQTVAPIEFERLLTLVEDEDLLSTIRALLARKKVVSEKGLEPAVPLINNFIEKEIERYQSRGFESLQSERDIRKLNTLFKKVLMEN</sequence>
<protein>
    <submittedName>
        <fullName evidence="1">Nucleotidyltransferase domain-containing protein</fullName>
    </submittedName>
</protein>
<dbReference type="Proteomes" id="UP001239782">
    <property type="component" value="Chromosome"/>
</dbReference>
<dbReference type="PANTHER" id="PTHR34817">
    <property type="entry name" value="NUCLEOTIDYLTRANSFERASE"/>
    <property type="match status" value="1"/>
</dbReference>
<evidence type="ECO:0000313" key="1">
    <source>
        <dbReference type="EMBL" id="WMS86804.1"/>
    </source>
</evidence>
<reference evidence="1 2" key="1">
    <citation type="submission" date="2023-08" db="EMBL/GenBank/DDBJ databases">
        <title>Pleionea litopenaei sp. nov., isolated from stomach of juvenile Litopenaeus vannamei.</title>
        <authorList>
            <person name="Rho A.M."/>
            <person name="Hwang C.Y."/>
        </authorList>
    </citation>
    <scope>NUCLEOTIDE SEQUENCE [LARGE SCALE GENOMIC DNA]</scope>
    <source>
        <strain evidence="1 2">HL-JVS1</strain>
    </source>
</reference>
<organism evidence="1 2">
    <name type="scientific">Pleionea litopenaei</name>
    <dbReference type="NCBI Taxonomy" id="3070815"/>
    <lineage>
        <taxon>Bacteria</taxon>
        <taxon>Pseudomonadati</taxon>
        <taxon>Pseudomonadota</taxon>
        <taxon>Gammaproteobacteria</taxon>
        <taxon>Oceanospirillales</taxon>
        <taxon>Pleioneaceae</taxon>
        <taxon>Pleionea</taxon>
    </lineage>
</organism>
<dbReference type="RefSeq" id="WP_309201949.1">
    <property type="nucleotide sequence ID" value="NZ_CP133548.1"/>
</dbReference>
<dbReference type="InterPro" id="IPR018775">
    <property type="entry name" value="RlaP"/>
</dbReference>
<evidence type="ECO:0000313" key="2">
    <source>
        <dbReference type="Proteomes" id="UP001239782"/>
    </source>
</evidence>
<proteinExistence type="predicted"/>
<dbReference type="Pfam" id="PF10127">
    <property type="entry name" value="RlaP"/>
    <property type="match status" value="1"/>
</dbReference>